<dbReference type="Proteomes" id="UP000603434">
    <property type="component" value="Unassembled WGS sequence"/>
</dbReference>
<evidence type="ECO:0000259" key="2">
    <source>
        <dbReference type="Pfam" id="PF13200"/>
    </source>
</evidence>
<feature type="domain" description="DUF4015" evidence="2">
    <location>
        <begin position="42"/>
        <end position="341"/>
    </location>
</feature>
<dbReference type="SUPFAM" id="SSF51445">
    <property type="entry name" value="(Trans)glycosidases"/>
    <property type="match status" value="1"/>
</dbReference>
<evidence type="ECO:0000256" key="1">
    <source>
        <dbReference type="SAM" id="Phobius"/>
    </source>
</evidence>
<protein>
    <recommendedName>
        <fullName evidence="2">DUF4015 domain-containing protein</fullName>
    </recommendedName>
</protein>
<dbReference type="Gene3D" id="3.20.20.80">
    <property type="entry name" value="Glycosidases"/>
    <property type="match status" value="1"/>
</dbReference>
<organism evidence="3 4">
    <name type="scientific">Candidatus Desulfatibia profunda</name>
    <dbReference type="NCBI Taxonomy" id="2841695"/>
    <lineage>
        <taxon>Bacteria</taxon>
        <taxon>Pseudomonadati</taxon>
        <taxon>Thermodesulfobacteriota</taxon>
        <taxon>Desulfobacteria</taxon>
        <taxon>Desulfobacterales</taxon>
        <taxon>Desulfobacterales incertae sedis</taxon>
        <taxon>Candidatus Desulfatibia</taxon>
    </lineage>
</organism>
<name>A0A8J6NSJ6_9BACT</name>
<comment type="caution">
    <text evidence="3">The sequence shown here is derived from an EMBL/GenBank/DDBJ whole genome shotgun (WGS) entry which is preliminary data.</text>
</comment>
<keyword evidence="1" id="KW-0472">Membrane</keyword>
<accession>A0A8J6NSJ6</accession>
<proteinExistence type="predicted"/>
<evidence type="ECO:0000313" key="4">
    <source>
        <dbReference type="Proteomes" id="UP000603434"/>
    </source>
</evidence>
<reference evidence="3 4" key="1">
    <citation type="submission" date="2020-08" db="EMBL/GenBank/DDBJ databases">
        <title>Bridging the membrane lipid divide: bacteria of the FCB group superphylum have the potential to synthesize archaeal ether lipids.</title>
        <authorList>
            <person name="Villanueva L."/>
            <person name="Von Meijenfeldt F.A.B."/>
            <person name="Westbye A.B."/>
            <person name="Yadav S."/>
            <person name="Hopmans E.C."/>
            <person name="Dutilh B.E."/>
            <person name="Sinninghe Damste J.S."/>
        </authorList>
    </citation>
    <scope>NUCLEOTIDE SEQUENCE [LARGE SCALE GENOMIC DNA]</scope>
    <source>
        <strain evidence="3">NIOZ-UU30</strain>
    </source>
</reference>
<dbReference type="InterPro" id="IPR025275">
    <property type="entry name" value="DUF4015"/>
</dbReference>
<keyword evidence="1" id="KW-0812">Transmembrane</keyword>
<dbReference type="Pfam" id="PF13200">
    <property type="entry name" value="DUF4015"/>
    <property type="match status" value="1"/>
</dbReference>
<keyword evidence="1" id="KW-1133">Transmembrane helix</keyword>
<dbReference type="AlphaFoldDB" id="A0A8J6NSJ6"/>
<sequence>MLKKTDDRIRSGFGLRTAVELVFIMLLLTAEVVAAMPASVKGVYLPAHSITSRRIAEVINYAGQLGINAVVLHVKDPYGRIAWTSKLELAQGSGSCQPVSDLPALVEKLKAHGIWTIAKLDTFADHRLVMQRPELGLTDVRSGSPWKDKNGLHWTNPYDRRVWNYVIGLAVELAAMGFDEIQFDYIRFPSDGALGAIDYRPAPPNLARSQCIGRFLEAAHAALSPLNVAVSVDIFGLAAWKTEDFGVGQVLEAIAPHVDVICPMFYPSHFPPGFLGMIHPGDYPREIMELSIKRIQKRTSKPVRPWIQGFWYRPEQIGAQLSGIANAAIGSWAVWNPNGRYEPTYQALALRTGTLLSAPEFYPPIAELRQADQKLTKGHARIVNLTDYRTGYSILSLEAPVSGKHSFYGTPTAVMGTLAEGLMDHILKQRSISFGRLTEKYTKSLYLSRLLCQDLSVDVRRLRPKPIFIDWENGCRFTQNMPEEHLAVYQKSTRELFAKVPKTLARLTTVEKWKTTREKWRRSIPLW</sequence>
<gene>
    <name evidence="3" type="ORF">H8E23_09545</name>
</gene>
<evidence type="ECO:0000313" key="3">
    <source>
        <dbReference type="EMBL" id="MBC8361630.1"/>
    </source>
</evidence>
<dbReference type="EMBL" id="JACNJH010000142">
    <property type="protein sequence ID" value="MBC8361630.1"/>
    <property type="molecule type" value="Genomic_DNA"/>
</dbReference>
<dbReference type="InterPro" id="IPR017853">
    <property type="entry name" value="GH"/>
</dbReference>
<feature type="transmembrane region" description="Helical" evidence="1">
    <location>
        <begin position="21"/>
        <end position="40"/>
    </location>
</feature>